<dbReference type="PROSITE" id="PS50157">
    <property type="entry name" value="ZINC_FINGER_C2H2_2"/>
    <property type="match status" value="5"/>
</dbReference>
<accession>A0A8C9MKT5</accession>
<dbReference type="OMA" id="ECGSHLE"/>
<evidence type="ECO:0000256" key="4">
    <source>
        <dbReference type="ARBA" id="ARBA00022723"/>
    </source>
</evidence>
<dbReference type="SUPFAM" id="SSF57667">
    <property type="entry name" value="beta-beta-alpha zinc fingers"/>
    <property type="match status" value="3"/>
</dbReference>
<dbReference type="FunFam" id="3.30.160.60:FF:001289">
    <property type="entry name" value="Zinc finger protein 574"/>
    <property type="match status" value="1"/>
</dbReference>
<dbReference type="PROSITE" id="PS00028">
    <property type="entry name" value="ZINC_FINGER_C2H2_1"/>
    <property type="match status" value="4"/>
</dbReference>
<evidence type="ECO:0000256" key="5">
    <source>
        <dbReference type="ARBA" id="ARBA00022737"/>
    </source>
</evidence>
<keyword evidence="10" id="KW-0539">Nucleus</keyword>
<feature type="domain" description="C2H2-type" evidence="13">
    <location>
        <begin position="79"/>
        <end position="106"/>
    </location>
</feature>
<dbReference type="PANTHER" id="PTHR24394">
    <property type="entry name" value="ZINC FINGER PROTEIN"/>
    <property type="match status" value="1"/>
</dbReference>
<keyword evidence="4" id="KW-0479">Metal-binding</keyword>
<dbReference type="PANTHER" id="PTHR24394:SF44">
    <property type="entry name" value="ZINC FINGER PROTEIN 271-LIKE"/>
    <property type="match status" value="1"/>
</dbReference>
<feature type="domain" description="C2H2-type" evidence="13">
    <location>
        <begin position="51"/>
        <end position="78"/>
    </location>
</feature>
<dbReference type="GeneTree" id="ENSGT01150000286934"/>
<keyword evidence="8" id="KW-0805">Transcription regulation</keyword>
<protein>
    <recommendedName>
        <fullName evidence="13">C2H2-type domain-containing protein</fullName>
    </recommendedName>
</protein>
<feature type="region of interest" description="Disordered" evidence="12">
    <location>
        <begin position="9"/>
        <end position="33"/>
    </location>
</feature>
<dbReference type="InterPro" id="IPR013087">
    <property type="entry name" value="Znf_C2H2_type"/>
</dbReference>
<keyword evidence="5" id="KW-0677">Repeat</keyword>
<dbReference type="Pfam" id="PF12874">
    <property type="entry name" value="zf-met"/>
    <property type="match status" value="1"/>
</dbReference>
<evidence type="ECO:0000256" key="6">
    <source>
        <dbReference type="ARBA" id="ARBA00022771"/>
    </source>
</evidence>
<evidence type="ECO:0000313" key="14">
    <source>
        <dbReference type="Ensembl" id="ENSSCAP00000004811.1"/>
    </source>
</evidence>
<dbReference type="FunFam" id="3.30.160.60:FF:002254">
    <property type="entry name" value="Zinc finger protein 540"/>
    <property type="match status" value="1"/>
</dbReference>
<dbReference type="FunFam" id="3.30.160.60:FF:000051">
    <property type="entry name" value="zinc finger protein 585A"/>
    <property type="match status" value="1"/>
</dbReference>
<evidence type="ECO:0000256" key="7">
    <source>
        <dbReference type="ARBA" id="ARBA00022833"/>
    </source>
</evidence>
<keyword evidence="6 11" id="KW-0863">Zinc-finger</keyword>
<proteinExistence type="inferred from homology"/>
<evidence type="ECO:0000256" key="1">
    <source>
        <dbReference type="ARBA" id="ARBA00003767"/>
    </source>
</evidence>
<feature type="domain" description="C2H2-type" evidence="13">
    <location>
        <begin position="135"/>
        <end position="162"/>
    </location>
</feature>
<sequence length="242" mass="27226">PLFQSLIPISPFPSEGIRGGKSQAGPGGGQRSELGVQLGVREQLQDGEKPHKCSECGKSFKRRSHLIEHRRIHSGEKPYECPQCGKSFSWNSQLIVHQRSHTGERPFVCQHCGKSLNWKSDLTDHLRVHTGERPYVCQQCGKSFSWKSHLTEHLRVHTGEKPYECEVCKKRFQSSSTLLHVHTGEKPYEASCSSSISHGRICSGWSQVGRHTWLGAPHPPGSPWPGFPFHFSLSFPNPQTWS</sequence>
<evidence type="ECO:0000256" key="9">
    <source>
        <dbReference type="ARBA" id="ARBA00023163"/>
    </source>
</evidence>
<dbReference type="Ensembl" id="ENSSCAT00000005555.1">
    <property type="protein sequence ID" value="ENSSCAP00000004811.1"/>
    <property type="gene ID" value="ENSSCAG00000003881.1"/>
</dbReference>
<evidence type="ECO:0000259" key="13">
    <source>
        <dbReference type="PROSITE" id="PS50157"/>
    </source>
</evidence>
<reference evidence="14" key="1">
    <citation type="submission" date="2025-08" db="UniProtKB">
        <authorList>
            <consortium name="Ensembl"/>
        </authorList>
    </citation>
    <scope>IDENTIFICATION</scope>
</reference>
<evidence type="ECO:0000256" key="2">
    <source>
        <dbReference type="ARBA" id="ARBA00004123"/>
    </source>
</evidence>
<evidence type="ECO:0000256" key="12">
    <source>
        <dbReference type="SAM" id="MobiDB-lite"/>
    </source>
</evidence>
<dbReference type="InterPro" id="IPR036236">
    <property type="entry name" value="Znf_C2H2_sf"/>
</dbReference>
<feature type="domain" description="C2H2-type" evidence="13">
    <location>
        <begin position="107"/>
        <end position="134"/>
    </location>
</feature>
<evidence type="ECO:0000256" key="3">
    <source>
        <dbReference type="ARBA" id="ARBA00006991"/>
    </source>
</evidence>
<feature type="domain" description="C2H2-type" evidence="13">
    <location>
        <begin position="163"/>
        <end position="187"/>
    </location>
</feature>
<evidence type="ECO:0000256" key="11">
    <source>
        <dbReference type="PROSITE-ProRule" id="PRU00042"/>
    </source>
</evidence>
<comment type="subcellular location">
    <subcellularLocation>
        <location evidence="2">Nucleus</location>
    </subcellularLocation>
</comment>
<dbReference type="AlphaFoldDB" id="A0A8C9MKT5"/>
<reference evidence="14" key="2">
    <citation type="submission" date="2025-09" db="UniProtKB">
        <authorList>
            <consortium name="Ensembl"/>
        </authorList>
    </citation>
    <scope>IDENTIFICATION</scope>
</reference>
<dbReference type="Gene3D" id="3.30.160.60">
    <property type="entry name" value="Classic Zinc Finger"/>
    <property type="match status" value="5"/>
</dbReference>
<dbReference type="FunFam" id="3.30.160.60:FF:001639">
    <property type="entry name" value="Si:dkey-7i4.21"/>
    <property type="match status" value="2"/>
</dbReference>
<name>A0A8C9MKT5_SERCA</name>
<organism evidence="14 15">
    <name type="scientific">Serinus canaria</name>
    <name type="common">Island canary</name>
    <name type="synonym">Fringilla canaria</name>
    <dbReference type="NCBI Taxonomy" id="9135"/>
    <lineage>
        <taxon>Eukaryota</taxon>
        <taxon>Metazoa</taxon>
        <taxon>Chordata</taxon>
        <taxon>Craniata</taxon>
        <taxon>Vertebrata</taxon>
        <taxon>Euteleostomi</taxon>
        <taxon>Archelosauria</taxon>
        <taxon>Archosauria</taxon>
        <taxon>Dinosauria</taxon>
        <taxon>Saurischia</taxon>
        <taxon>Theropoda</taxon>
        <taxon>Coelurosauria</taxon>
        <taxon>Aves</taxon>
        <taxon>Neognathae</taxon>
        <taxon>Neoaves</taxon>
        <taxon>Telluraves</taxon>
        <taxon>Australaves</taxon>
        <taxon>Passeriformes</taxon>
        <taxon>Passeroidea</taxon>
        <taxon>Fringillidae</taxon>
        <taxon>Carduelinae</taxon>
        <taxon>Serinus</taxon>
    </lineage>
</organism>
<keyword evidence="7" id="KW-0862">Zinc</keyword>
<keyword evidence="9" id="KW-0804">Transcription</keyword>
<evidence type="ECO:0000256" key="10">
    <source>
        <dbReference type="ARBA" id="ARBA00023242"/>
    </source>
</evidence>
<comment type="function">
    <text evidence="1">May be involved in transcriptional regulation.</text>
</comment>
<dbReference type="GO" id="GO:0005634">
    <property type="term" value="C:nucleus"/>
    <property type="evidence" value="ECO:0007669"/>
    <property type="project" value="UniProtKB-SubCell"/>
</dbReference>
<evidence type="ECO:0000313" key="15">
    <source>
        <dbReference type="Proteomes" id="UP000694409"/>
    </source>
</evidence>
<dbReference type="SMART" id="SM00355">
    <property type="entry name" value="ZnF_C2H2"/>
    <property type="match status" value="5"/>
</dbReference>
<evidence type="ECO:0000256" key="8">
    <source>
        <dbReference type="ARBA" id="ARBA00023015"/>
    </source>
</evidence>
<keyword evidence="15" id="KW-1185">Reference proteome</keyword>
<comment type="similarity">
    <text evidence="3">Belongs to the krueppel C2H2-type zinc-finger protein family.</text>
</comment>
<dbReference type="Pfam" id="PF00096">
    <property type="entry name" value="zf-C2H2"/>
    <property type="match status" value="4"/>
</dbReference>
<dbReference type="Proteomes" id="UP000694409">
    <property type="component" value="Unassembled WGS sequence"/>
</dbReference>
<dbReference type="GO" id="GO:0008270">
    <property type="term" value="F:zinc ion binding"/>
    <property type="evidence" value="ECO:0007669"/>
    <property type="project" value="UniProtKB-KW"/>
</dbReference>
<dbReference type="GO" id="GO:0000981">
    <property type="term" value="F:DNA-binding transcription factor activity, RNA polymerase II-specific"/>
    <property type="evidence" value="ECO:0007669"/>
    <property type="project" value="TreeGrafter"/>
</dbReference>